<dbReference type="RefSeq" id="WP_206593541.1">
    <property type="nucleotide sequence ID" value="NZ_JAFKCS010000005.1"/>
</dbReference>
<comment type="caution">
    <text evidence="1">The sequence shown here is derived from an EMBL/GenBank/DDBJ whole genome shotgun (WGS) entry which is preliminary data.</text>
</comment>
<sequence length="186" mass="21518">MKKAISTKRFFQDSRVQTIRINKIDVEKHEMSNIFEQLSKKSDTEARCELYAGNMSLDLSDFGEDIDSLTCDYKLTSYIKKLSDLWPYFFHFLSTEDGSLSNYIALVSEKVEVSIKSNEYMTVYFNLNHDAFVHLISSSFSLAEATGLISMDNYVSSLCEKLKVNYPKPYLVKFTENCRTIVERID</sequence>
<proteinExistence type="predicted"/>
<evidence type="ECO:0000313" key="1">
    <source>
        <dbReference type="EMBL" id="MBN7819733.1"/>
    </source>
</evidence>
<organism evidence="1 2">
    <name type="scientific">Bowmanella yangjiangensis</name>
    <dbReference type="NCBI Taxonomy" id="2811230"/>
    <lineage>
        <taxon>Bacteria</taxon>
        <taxon>Pseudomonadati</taxon>
        <taxon>Pseudomonadota</taxon>
        <taxon>Gammaproteobacteria</taxon>
        <taxon>Alteromonadales</taxon>
        <taxon>Alteromonadaceae</taxon>
        <taxon>Bowmanella</taxon>
    </lineage>
</organism>
<gene>
    <name evidence="1" type="ORF">J0A65_07645</name>
</gene>
<evidence type="ECO:0000313" key="2">
    <source>
        <dbReference type="Proteomes" id="UP000663992"/>
    </source>
</evidence>
<dbReference type="Proteomes" id="UP000663992">
    <property type="component" value="Unassembled WGS sequence"/>
</dbReference>
<protein>
    <submittedName>
        <fullName evidence="1">Uncharacterized protein</fullName>
    </submittedName>
</protein>
<keyword evidence="2" id="KW-1185">Reference proteome</keyword>
<accession>A0ABS3CRJ5</accession>
<dbReference type="EMBL" id="JAFKCS010000005">
    <property type="protein sequence ID" value="MBN7819733.1"/>
    <property type="molecule type" value="Genomic_DNA"/>
</dbReference>
<reference evidence="1 2" key="1">
    <citation type="submission" date="2021-03" db="EMBL/GenBank/DDBJ databases">
        <title>novel species isolated from a fishpond in China.</title>
        <authorList>
            <person name="Lu H."/>
            <person name="Cai Z."/>
        </authorList>
    </citation>
    <scope>NUCLEOTIDE SEQUENCE [LARGE SCALE GENOMIC DNA]</scope>
    <source>
        <strain evidence="1 2">Y57</strain>
    </source>
</reference>
<name>A0ABS3CRJ5_9ALTE</name>